<keyword evidence="5" id="KW-0190">Covalent protein-DNA linkage</keyword>
<proteinExistence type="inferred from homology"/>
<dbReference type="PANTHER" id="PTHR13604:SF0">
    <property type="entry name" value="ABASIC SITE PROCESSING PROTEIN HMCES"/>
    <property type="match status" value="1"/>
</dbReference>
<dbReference type="GO" id="GO:0003697">
    <property type="term" value="F:single-stranded DNA binding"/>
    <property type="evidence" value="ECO:0007669"/>
    <property type="project" value="InterPro"/>
</dbReference>
<dbReference type="GO" id="GO:0008233">
    <property type="term" value="F:peptidase activity"/>
    <property type="evidence" value="ECO:0007669"/>
    <property type="project" value="UniProtKB-KW"/>
</dbReference>
<keyword evidence="4 8" id="KW-0378">Hydrolase</keyword>
<gene>
    <name evidence="9" type="ORF">SAMN05421543_1158</name>
</gene>
<dbReference type="EC" id="3.4.-.-" evidence="8"/>
<evidence type="ECO:0000313" key="10">
    <source>
        <dbReference type="Proteomes" id="UP000183508"/>
    </source>
</evidence>
<dbReference type="GO" id="GO:0016829">
    <property type="term" value="F:lyase activity"/>
    <property type="evidence" value="ECO:0007669"/>
    <property type="project" value="UniProtKB-KW"/>
</dbReference>
<sequence>MCGRFSFAYEDWSEVIKFFRLGRVTANYPLRYNIAPSQQIPAILSDGTERRFGALKWGLQPAAWDGGGPKPINTRVETLKVNPVLRRLVERKRCIVPCDGYYEWHRNTKEPYRIRVKSSDFFGLAGIYDTWDSPNGPLSTCSILTCESNLAMSVLHNRMPVILRKQDYDLYLDRAAHSLDELLPILEPYPADDMVWYRVPKLVGNPRNDVPECIQAVE</sequence>
<dbReference type="PANTHER" id="PTHR13604">
    <property type="entry name" value="DC12-RELATED"/>
    <property type="match status" value="1"/>
</dbReference>
<evidence type="ECO:0000256" key="8">
    <source>
        <dbReference type="RuleBase" id="RU364100"/>
    </source>
</evidence>
<keyword evidence="2 8" id="KW-0645">Protease</keyword>
<dbReference type="RefSeq" id="WP_074953876.1">
    <property type="nucleotide sequence ID" value="NZ_FPBV01000015.1"/>
</dbReference>
<evidence type="ECO:0000256" key="2">
    <source>
        <dbReference type="ARBA" id="ARBA00022670"/>
    </source>
</evidence>
<keyword evidence="6" id="KW-0238">DNA-binding</keyword>
<evidence type="ECO:0000256" key="1">
    <source>
        <dbReference type="ARBA" id="ARBA00008136"/>
    </source>
</evidence>
<dbReference type="Proteomes" id="UP000183508">
    <property type="component" value="Unassembled WGS sequence"/>
</dbReference>
<dbReference type="GO" id="GO:0106300">
    <property type="term" value="P:protein-DNA covalent cross-linking repair"/>
    <property type="evidence" value="ECO:0007669"/>
    <property type="project" value="InterPro"/>
</dbReference>
<dbReference type="AlphaFoldDB" id="A0A1I7KBM2"/>
<organism evidence="9 10">
    <name type="scientific">Alicyclobacillus macrosporangiidus</name>
    <dbReference type="NCBI Taxonomy" id="392015"/>
    <lineage>
        <taxon>Bacteria</taxon>
        <taxon>Bacillati</taxon>
        <taxon>Bacillota</taxon>
        <taxon>Bacilli</taxon>
        <taxon>Bacillales</taxon>
        <taxon>Alicyclobacillaceae</taxon>
        <taxon>Alicyclobacillus</taxon>
    </lineage>
</organism>
<name>A0A1I7KBM2_9BACL</name>
<dbReference type="InterPro" id="IPR003738">
    <property type="entry name" value="SRAP"/>
</dbReference>
<keyword evidence="10" id="KW-1185">Reference proteome</keyword>
<evidence type="ECO:0000256" key="4">
    <source>
        <dbReference type="ARBA" id="ARBA00022801"/>
    </source>
</evidence>
<dbReference type="Pfam" id="PF02586">
    <property type="entry name" value="SRAP"/>
    <property type="match status" value="1"/>
</dbReference>
<evidence type="ECO:0000313" key="9">
    <source>
        <dbReference type="EMBL" id="SFU94842.1"/>
    </source>
</evidence>
<evidence type="ECO:0000256" key="3">
    <source>
        <dbReference type="ARBA" id="ARBA00022763"/>
    </source>
</evidence>
<dbReference type="STRING" id="392015.SAMN05421543_1158"/>
<evidence type="ECO:0000256" key="5">
    <source>
        <dbReference type="ARBA" id="ARBA00023124"/>
    </source>
</evidence>
<protein>
    <recommendedName>
        <fullName evidence="8">Abasic site processing protein</fullName>
        <ecNumber evidence="8">3.4.-.-</ecNumber>
    </recommendedName>
</protein>
<dbReference type="InterPro" id="IPR036590">
    <property type="entry name" value="SRAP-like"/>
</dbReference>
<accession>A0A1I7KBM2</accession>
<dbReference type="GO" id="GO:0006508">
    <property type="term" value="P:proteolysis"/>
    <property type="evidence" value="ECO:0007669"/>
    <property type="project" value="UniProtKB-KW"/>
</dbReference>
<keyword evidence="3" id="KW-0227">DNA damage</keyword>
<dbReference type="OrthoDB" id="9782620at2"/>
<dbReference type="EMBL" id="FPBV01000015">
    <property type="protein sequence ID" value="SFU94842.1"/>
    <property type="molecule type" value="Genomic_DNA"/>
</dbReference>
<dbReference type="SUPFAM" id="SSF143081">
    <property type="entry name" value="BB1717-like"/>
    <property type="match status" value="1"/>
</dbReference>
<evidence type="ECO:0000256" key="7">
    <source>
        <dbReference type="ARBA" id="ARBA00023239"/>
    </source>
</evidence>
<dbReference type="Gene3D" id="3.90.1680.10">
    <property type="entry name" value="SOS response associated peptidase-like"/>
    <property type="match status" value="1"/>
</dbReference>
<evidence type="ECO:0000256" key="6">
    <source>
        <dbReference type="ARBA" id="ARBA00023125"/>
    </source>
</evidence>
<keyword evidence="7" id="KW-0456">Lyase</keyword>
<comment type="similarity">
    <text evidence="1 8">Belongs to the SOS response-associated peptidase family.</text>
</comment>
<reference evidence="10" key="1">
    <citation type="submission" date="2016-10" db="EMBL/GenBank/DDBJ databases">
        <authorList>
            <person name="Varghese N."/>
        </authorList>
    </citation>
    <scope>NUCLEOTIDE SEQUENCE [LARGE SCALE GENOMIC DNA]</scope>
    <source>
        <strain evidence="10">DSM 17980</strain>
    </source>
</reference>